<evidence type="ECO:0000313" key="3">
    <source>
        <dbReference type="EMBL" id="KUM67375.1"/>
    </source>
</evidence>
<protein>
    <recommendedName>
        <fullName evidence="5">Branched-chain amino acid ABC transporter substrate-binding protein</fullName>
    </recommendedName>
</protein>
<dbReference type="RefSeq" id="WP_062156670.1">
    <property type="nucleotide sequence ID" value="NZ_KQ948000.1"/>
</dbReference>
<dbReference type="STRING" id="146536.AQI70_36060"/>
<feature type="region of interest" description="Disordered" evidence="1">
    <location>
        <begin position="374"/>
        <end position="396"/>
    </location>
</feature>
<feature type="transmembrane region" description="Helical" evidence="2">
    <location>
        <begin position="208"/>
        <end position="227"/>
    </location>
</feature>
<evidence type="ECO:0000256" key="2">
    <source>
        <dbReference type="SAM" id="Phobius"/>
    </source>
</evidence>
<dbReference type="OrthoDB" id="3440574at2"/>
<gene>
    <name evidence="3" type="ORF">AQI70_36060</name>
</gene>
<feature type="region of interest" description="Disordered" evidence="1">
    <location>
        <begin position="957"/>
        <end position="976"/>
    </location>
</feature>
<comment type="caution">
    <text evidence="3">The sequence shown here is derived from an EMBL/GenBank/DDBJ whole genome shotgun (WGS) entry which is preliminary data.</text>
</comment>
<name>A0A117NU07_9ACTN</name>
<dbReference type="EMBL" id="LMWJ01000036">
    <property type="protein sequence ID" value="KUM67375.1"/>
    <property type="molecule type" value="Genomic_DNA"/>
</dbReference>
<dbReference type="Gene3D" id="3.40.50.2300">
    <property type="match status" value="2"/>
</dbReference>
<reference evidence="3 4" key="1">
    <citation type="submission" date="2015-10" db="EMBL/GenBank/DDBJ databases">
        <title>Draft genome sequence of Streptomyces curacoi DSM 40107, type strain for the species Streptomyces curacoi.</title>
        <authorList>
            <person name="Ruckert C."/>
            <person name="Winkler A."/>
            <person name="Kalinowski J."/>
            <person name="Kampfer P."/>
            <person name="Glaeser S."/>
        </authorList>
    </citation>
    <scope>NUCLEOTIDE SEQUENCE [LARGE SCALE GENOMIC DNA]</scope>
    <source>
        <strain evidence="3 4">DSM 40107</strain>
    </source>
</reference>
<keyword evidence="2" id="KW-0472">Membrane</keyword>
<sequence length="984" mass="107062">MAREAWSGSAGIEAADAVFELMRRLIDNFRDNPPVTPLVVLQATEEDDTGTLDRRVAQVVEFVRQGHQPRGLMAKRLDGGGGVEAYSSAIDMVRQLCEHPWDNQNQSQYKPFAFPRSRLLRAIEKAAPEVGGQVSTVWSAAQRRERLMRRLAELRWRPGRDPDGADDADGRVSALADTVGAVANPSGFVGAMFIACLSVLLGEGGWQTAVWGGALALAAFGVVHFLARSAPPLLWLRRASRWFATTTFLAPSSDRPEAAEWSRWRPAKSWETIRGRAFAVARQVVAAQADDVTARQFHLELRVLALLEDLRENFRPRTLDLRRRKRTVPPVVYLPCATEDDGGLLLLRAISNVRSRRSEVDPLLVLAAVPAAERLRPPGSEGPEQPSAPHPGGLEEEDQTRAFGADARYQEWVTHLNIGQSPGRSAALPWILRIPLSADELRRRHSAQHSTTRIRRTAAWLLWSRPCLAVVLAIALGLGFLGNRWMAQRYCQGRLVGSNTDSVLVGGECVGVATGDVRLAAGNGLELYGAGKGVTFDAVEQAIRAENAKIGPKDKYVTIVYAGPVTAEDESGTRKGLEEITGVYLYQYYANVSTHQPTKIRVLLANGGENMLQVLPMARHIAELARRDRSIVGVVGMGRNTTESDDAVEILKGAGLPVVSTTNSGSHLARELSNWFGLAATDEEEANALLVVARQLSRREDGGRGVVLARKVGSEKDFYTTEQARVGRQMLDQADFTLLPSRSYRLSPNGEPELTDPVEAICASDPVPKALYFAGRVEDVPNLMSQLGSTPGCSGRNITVFTGDDLAKSNYEEGESLRIPPEVTLYHFALAPMDLVGATGFYEDAHRVLGGLLPEGTAATELTDPARPWNDALFSSGQTVLSYSATAVLYRASKNGDAPQTAPETWADLRWRPNPNLPVGTVSFAGSQPYADQRGHGYKIVRVTYRGHKVRSVTVCGRPAGSNEPLTAPPGGEDADAHTVCRAE</sequence>
<evidence type="ECO:0000313" key="4">
    <source>
        <dbReference type="Proteomes" id="UP000054024"/>
    </source>
</evidence>
<feature type="transmembrane region" description="Helical" evidence="2">
    <location>
        <begin position="181"/>
        <end position="202"/>
    </location>
</feature>
<dbReference type="Proteomes" id="UP000054024">
    <property type="component" value="Unassembled WGS sequence"/>
</dbReference>
<keyword evidence="2" id="KW-0812">Transmembrane</keyword>
<proteinExistence type="predicted"/>
<keyword evidence="2" id="KW-1133">Transmembrane helix</keyword>
<evidence type="ECO:0000256" key="1">
    <source>
        <dbReference type="SAM" id="MobiDB-lite"/>
    </source>
</evidence>
<feature type="transmembrane region" description="Helical" evidence="2">
    <location>
        <begin position="460"/>
        <end position="482"/>
    </location>
</feature>
<organism evidence="3 4">
    <name type="scientific">Streptomyces curacoi</name>
    <dbReference type="NCBI Taxonomy" id="146536"/>
    <lineage>
        <taxon>Bacteria</taxon>
        <taxon>Bacillati</taxon>
        <taxon>Actinomycetota</taxon>
        <taxon>Actinomycetes</taxon>
        <taxon>Kitasatosporales</taxon>
        <taxon>Streptomycetaceae</taxon>
        <taxon>Streptomyces</taxon>
    </lineage>
</organism>
<evidence type="ECO:0008006" key="5">
    <source>
        <dbReference type="Google" id="ProtNLM"/>
    </source>
</evidence>
<accession>A0A117NU07</accession>
<dbReference type="AlphaFoldDB" id="A0A117NU07"/>
<keyword evidence="4" id="KW-1185">Reference proteome</keyword>